<gene>
    <name evidence="1" type="ORF">WL88_29200</name>
</gene>
<reference evidence="1 2" key="1">
    <citation type="submission" date="2015-11" db="EMBL/GenBank/DDBJ databases">
        <title>Expanding the genomic diversity of Burkholderia species for the development of highly accurate diagnostics.</title>
        <authorList>
            <person name="Sahl J."/>
            <person name="Keim P."/>
            <person name="Wagner D."/>
        </authorList>
    </citation>
    <scope>NUCLEOTIDE SEQUENCE [LARGE SCALE GENOMIC DNA]</scope>
    <source>
        <strain evidence="1 2">MSMB378WGS</strain>
    </source>
</reference>
<evidence type="ECO:0000313" key="2">
    <source>
        <dbReference type="Proteomes" id="UP000063236"/>
    </source>
</evidence>
<accession>A0AAW3PB10</accession>
<sequence>MSSVGAQVRSVAGVASQEGGDMDMKAAICRIGVSSSPAATAVMRPGFADDRYGTRRRDIALPPVTPVP</sequence>
<dbReference type="Proteomes" id="UP000063236">
    <property type="component" value="Unassembled WGS sequence"/>
</dbReference>
<dbReference type="EMBL" id="LPJV01000062">
    <property type="protein sequence ID" value="KWF45155.1"/>
    <property type="molecule type" value="Genomic_DNA"/>
</dbReference>
<comment type="caution">
    <text evidence="1">The sequence shown here is derived from an EMBL/GenBank/DDBJ whole genome shotgun (WGS) entry which is preliminary data.</text>
</comment>
<name>A0AAW3PB10_9BURK</name>
<protein>
    <submittedName>
        <fullName evidence="1">Uncharacterized protein</fullName>
    </submittedName>
</protein>
<evidence type="ECO:0000313" key="1">
    <source>
        <dbReference type="EMBL" id="KWF45155.1"/>
    </source>
</evidence>
<dbReference type="AlphaFoldDB" id="A0AAW3PB10"/>
<proteinExistence type="predicted"/>
<organism evidence="1 2">
    <name type="scientific">Burkholderia diffusa</name>
    <dbReference type="NCBI Taxonomy" id="488732"/>
    <lineage>
        <taxon>Bacteria</taxon>
        <taxon>Pseudomonadati</taxon>
        <taxon>Pseudomonadota</taxon>
        <taxon>Betaproteobacteria</taxon>
        <taxon>Burkholderiales</taxon>
        <taxon>Burkholderiaceae</taxon>
        <taxon>Burkholderia</taxon>
        <taxon>Burkholderia cepacia complex</taxon>
    </lineage>
</organism>